<dbReference type="PANTHER" id="PTHR46481:SF10">
    <property type="entry name" value="ZINC FINGER BED DOMAIN-CONTAINING PROTEIN 39"/>
    <property type="match status" value="1"/>
</dbReference>
<dbReference type="SUPFAM" id="SSF53098">
    <property type="entry name" value="Ribonuclease H-like"/>
    <property type="match status" value="1"/>
</dbReference>
<accession>A0A166F5A1</accession>
<feature type="region of interest" description="Disordered" evidence="6">
    <location>
        <begin position="1"/>
        <end position="69"/>
    </location>
</feature>
<dbReference type="AlphaFoldDB" id="A0A166F5A1"/>
<keyword evidence="3" id="KW-0863">Zinc-finger</keyword>
<dbReference type="GO" id="GO:0005634">
    <property type="term" value="C:nucleus"/>
    <property type="evidence" value="ECO:0007669"/>
    <property type="project" value="UniProtKB-SubCell"/>
</dbReference>
<dbReference type="PANTHER" id="PTHR46481">
    <property type="entry name" value="ZINC FINGER BED DOMAIN-CONTAINING PROTEIN 4"/>
    <property type="match status" value="1"/>
</dbReference>
<sequence>AWGGIEEQMAEQSQGVRRAKNWRAEAERIIKETMNDATPPPPSSSPMSTPPPLRRPNLDTSDSEDDIEDAYDRTRRALMESADEEVEDWSMEYARYLKDLARDVDRETDLVDWWSKNATKYPTLARIALDVLPVQASSVACERLFSAGKHITTATRSRLNPDVFEQLQLLKAAWRKDLVDISLENELYEEEIK</sequence>
<keyword evidence="4" id="KW-0862">Zinc</keyword>
<dbReference type="GO" id="GO:0008270">
    <property type="term" value="F:zinc ion binding"/>
    <property type="evidence" value="ECO:0007669"/>
    <property type="project" value="UniProtKB-KW"/>
</dbReference>
<dbReference type="InterPro" id="IPR052035">
    <property type="entry name" value="ZnF_BED_domain_contain"/>
</dbReference>
<dbReference type="InterPro" id="IPR008906">
    <property type="entry name" value="HATC_C_dom"/>
</dbReference>
<comment type="subcellular location">
    <subcellularLocation>
        <location evidence="1">Nucleus</location>
    </subcellularLocation>
</comment>
<feature type="non-terminal residue" evidence="8">
    <location>
        <position position="193"/>
    </location>
</feature>
<evidence type="ECO:0000313" key="9">
    <source>
        <dbReference type="Proteomes" id="UP000076798"/>
    </source>
</evidence>
<feature type="domain" description="HAT C-terminal dimerisation" evidence="7">
    <location>
        <begin position="93"/>
        <end position="171"/>
    </location>
</feature>
<name>A0A166F5A1_9AGAM</name>
<feature type="compositionally biased region" description="Pro residues" evidence="6">
    <location>
        <begin position="38"/>
        <end position="54"/>
    </location>
</feature>
<evidence type="ECO:0000256" key="2">
    <source>
        <dbReference type="ARBA" id="ARBA00022723"/>
    </source>
</evidence>
<organism evidence="8 9">
    <name type="scientific">Sistotremastrum suecicum HHB10207 ss-3</name>
    <dbReference type="NCBI Taxonomy" id="1314776"/>
    <lineage>
        <taxon>Eukaryota</taxon>
        <taxon>Fungi</taxon>
        <taxon>Dikarya</taxon>
        <taxon>Basidiomycota</taxon>
        <taxon>Agaricomycotina</taxon>
        <taxon>Agaricomycetes</taxon>
        <taxon>Sistotremastrales</taxon>
        <taxon>Sistotremastraceae</taxon>
        <taxon>Sistotremastrum</taxon>
    </lineage>
</organism>
<protein>
    <submittedName>
        <fullName evidence="8">HATC-domain-containing protein</fullName>
    </submittedName>
</protein>
<gene>
    <name evidence="8" type="ORF">SISSUDRAFT_970891</name>
</gene>
<evidence type="ECO:0000313" key="8">
    <source>
        <dbReference type="EMBL" id="KZT40297.1"/>
    </source>
</evidence>
<evidence type="ECO:0000256" key="3">
    <source>
        <dbReference type="ARBA" id="ARBA00022771"/>
    </source>
</evidence>
<evidence type="ECO:0000256" key="1">
    <source>
        <dbReference type="ARBA" id="ARBA00004123"/>
    </source>
</evidence>
<keyword evidence="5" id="KW-0539">Nucleus</keyword>
<reference evidence="8 9" key="1">
    <citation type="journal article" date="2016" name="Mol. Biol. Evol.">
        <title>Comparative Genomics of Early-Diverging Mushroom-Forming Fungi Provides Insights into the Origins of Lignocellulose Decay Capabilities.</title>
        <authorList>
            <person name="Nagy L.G."/>
            <person name="Riley R."/>
            <person name="Tritt A."/>
            <person name="Adam C."/>
            <person name="Daum C."/>
            <person name="Floudas D."/>
            <person name="Sun H."/>
            <person name="Yadav J.S."/>
            <person name="Pangilinan J."/>
            <person name="Larsson K.H."/>
            <person name="Matsuura K."/>
            <person name="Barry K."/>
            <person name="Labutti K."/>
            <person name="Kuo R."/>
            <person name="Ohm R.A."/>
            <person name="Bhattacharya S.S."/>
            <person name="Shirouzu T."/>
            <person name="Yoshinaga Y."/>
            <person name="Martin F.M."/>
            <person name="Grigoriev I.V."/>
            <person name="Hibbett D.S."/>
        </authorList>
    </citation>
    <scope>NUCLEOTIDE SEQUENCE [LARGE SCALE GENOMIC DNA]</scope>
    <source>
        <strain evidence="8 9">HHB10207 ss-3</strain>
    </source>
</reference>
<keyword evidence="9" id="KW-1185">Reference proteome</keyword>
<evidence type="ECO:0000256" key="6">
    <source>
        <dbReference type="SAM" id="MobiDB-lite"/>
    </source>
</evidence>
<dbReference type="Pfam" id="PF05699">
    <property type="entry name" value="Dimer_Tnp_hAT"/>
    <property type="match status" value="1"/>
</dbReference>
<evidence type="ECO:0000256" key="5">
    <source>
        <dbReference type="ARBA" id="ARBA00023242"/>
    </source>
</evidence>
<proteinExistence type="predicted"/>
<dbReference type="OrthoDB" id="3262464at2759"/>
<dbReference type="InterPro" id="IPR012337">
    <property type="entry name" value="RNaseH-like_sf"/>
</dbReference>
<dbReference type="Proteomes" id="UP000076798">
    <property type="component" value="Unassembled WGS sequence"/>
</dbReference>
<evidence type="ECO:0000256" key="4">
    <source>
        <dbReference type="ARBA" id="ARBA00022833"/>
    </source>
</evidence>
<dbReference type="GO" id="GO:0046983">
    <property type="term" value="F:protein dimerization activity"/>
    <property type="evidence" value="ECO:0007669"/>
    <property type="project" value="InterPro"/>
</dbReference>
<feature type="compositionally biased region" description="Basic and acidic residues" evidence="6">
    <location>
        <begin position="22"/>
        <end position="34"/>
    </location>
</feature>
<dbReference type="STRING" id="1314776.A0A166F5A1"/>
<keyword evidence="2" id="KW-0479">Metal-binding</keyword>
<evidence type="ECO:0000259" key="7">
    <source>
        <dbReference type="Pfam" id="PF05699"/>
    </source>
</evidence>
<feature type="non-terminal residue" evidence="8">
    <location>
        <position position="1"/>
    </location>
</feature>
<dbReference type="EMBL" id="KV428034">
    <property type="protein sequence ID" value="KZT40297.1"/>
    <property type="molecule type" value="Genomic_DNA"/>
</dbReference>